<keyword evidence="2" id="KW-1185">Reference proteome</keyword>
<name>A0A9D5DAW2_9LILI</name>
<dbReference type="Proteomes" id="UP001085076">
    <property type="component" value="Miscellaneous, Linkage group lg01"/>
</dbReference>
<evidence type="ECO:0000313" key="1">
    <source>
        <dbReference type="EMBL" id="KAJ0988513.1"/>
    </source>
</evidence>
<sequence>MDLDSRKRRGSLLSTIYDIPPINRRCLPSFVPPGFVEVELHRSFVLVCEDCSEWGCYGSLVLEMCFC</sequence>
<reference evidence="1" key="1">
    <citation type="submission" date="2021-03" db="EMBL/GenBank/DDBJ databases">
        <authorList>
            <person name="Li Z."/>
            <person name="Yang C."/>
        </authorList>
    </citation>
    <scope>NUCLEOTIDE SEQUENCE</scope>
    <source>
        <strain evidence="1">Dzin_1.0</strain>
        <tissue evidence="1">Leaf</tissue>
    </source>
</reference>
<dbReference type="EMBL" id="JAGGNH010000001">
    <property type="protein sequence ID" value="KAJ0988513.1"/>
    <property type="molecule type" value="Genomic_DNA"/>
</dbReference>
<dbReference type="AlphaFoldDB" id="A0A9D5DAW2"/>
<organism evidence="1 2">
    <name type="scientific">Dioscorea zingiberensis</name>
    <dbReference type="NCBI Taxonomy" id="325984"/>
    <lineage>
        <taxon>Eukaryota</taxon>
        <taxon>Viridiplantae</taxon>
        <taxon>Streptophyta</taxon>
        <taxon>Embryophyta</taxon>
        <taxon>Tracheophyta</taxon>
        <taxon>Spermatophyta</taxon>
        <taxon>Magnoliopsida</taxon>
        <taxon>Liliopsida</taxon>
        <taxon>Dioscoreales</taxon>
        <taxon>Dioscoreaceae</taxon>
        <taxon>Dioscorea</taxon>
    </lineage>
</organism>
<comment type="caution">
    <text evidence="1">The sequence shown here is derived from an EMBL/GenBank/DDBJ whole genome shotgun (WGS) entry which is preliminary data.</text>
</comment>
<protein>
    <submittedName>
        <fullName evidence="1">Uncharacterized protein</fullName>
    </submittedName>
</protein>
<evidence type="ECO:0000313" key="2">
    <source>
        <dbReference type="Proteomes" id="UP001085076"/>
    </source>
</evidence>
<accession>A0A9D5DAW2</accession>
<proteinExistence type="predicted"/>
<reference evidence="1" key="2">
    <citation type="journal article" date="2022" name="Hortic Res">
        <title>The genome of Dioscorea zingiberensis sheds light on the biosynthesis, origin and evolution of the medicinally important diosgenin saponins.</title>
        <authorList>
            <person name="Li Y."/>
            <person name="Tan C."/>
            <person name="Li Z."/>
            <person name="Guo J."/>
            <person name="Li S."/>
            <person name="Chen X."/>
            <person name="Wang C."/>
            <person name="Dai X."/>
            <person name="Yang H."/>
            <person name="Song W."/>
            <person name="Hou L."/>
            <person name="Xu J."/>
            <person name="Tong Z."/>
            <person name="Xu A."/>
            <person name="Yuan X."/>
            <person name="Wang W."/>
            <person name="Yang Q."/>
            <person name="Chen L."/>
            <person name="Sun Z."/>
            <person name="Wang K."/>
            <person name="Pan B."/>
            <person name="Chen J."/>
            <person name="Bao Y."/>
            <person name="Liu F."/>
            <person name="Qi X."/>
            <person name="Gang D.R."/>
            <person name="Wen J."/>
            <person name="Li J."/>
        </authorList>
    </citation>
    <scope>NUCLEOTIDE SEQUENCE</scope>
    <source>
        <strain evidence="1">Dzin_1.0</strain>
    </source>
</reference>
<gene>
    <name evidence="1" type="ORF">J5N97_006869</name>
</gene>